<keyword evidence="1" id="KW-0472">Membrane</keyword>
<dbReference type="OrthoDB" id="2195155at2"/>
<feature type="transmembrane region" description="Helical" evidence="1">
    <location>
        <begin position="175"/>
        <end position="199"/>
    </location>
</feature>
<dbReference type="Proteomes" id="UP000235114">
    <property type="component" value="Unassembled WGS sequence"/>
</dbReference>
<feature type="domain" description="YdbS-like PH" evidence="2">
    <location>
        <begin position="393"/>
        <end position="473"/>
    </location>
</feature>
<dbReference type="Pfam" id="PF03703">
    <property type="entry name" value="bPH_2"/>
    <property type="match status" value="3"/>
</dbReference>
<dbReference type="InterPro" id="IPR014529">
    <property type="entry name" value="UCP026631"/>
</dbReference>
<feature type="transmembrane region" description="Helical" evidence="1">
    <location>
        <begin position="352"/>
        <end position="370"/>
    </location>
</feature>
<protein>
    <recommendedName>
        <fullName evidence="2">YdbS-like PH domain-containing protein</fullName>
    </recommendedName>
</protein>
<evidence type="ECO:0000313" key="3">
    <source>
        <dbReference type="EMBL" id="PLR86296.1"/>
    </source>
</evidence>
<organism evidence="3 5">
    <name type="scientific">Bacillus canaveralius</name>
    <dbReference type="NCBI Taxonomy" id="1403243"/>
    <lineage>
        <taxon>Bacteria</taxon>
        <taxon>Bacillati</taxon>
        <taxon>Bacillota</taxon>
        <taxon>Bacilli</taxon>
        <taxon>Bacillales</taxon>
        <taxon>Bacillaceae</taxon>
        <taxon>Bacillus</taxon>
    </lineage>
</organism>
<keyword evidence="1" id="KW-1133">Transmembrane helix</keyword>
<dbReference type="RefSeq" id="WP_101575391.1">
    <property type="nucleotide sequence ID" value="NZ_PGVA01000003.1"/>
</dbReference>
<feature type="domain" description="YdbS-like PH" evidence="2">
    <location>
        <begin position="252"/>
        <end position="323"/>
    </location>
</feature>
<proteinExistence type="predicted"/>
<reference evidence="4 6" key="2">
    <citation type="submission" date="2017-12" db="EMBL/GenBank/DDBJ databases">
        <title>Comparative Functional Genomics of Dry Heat Resistant strains isolated from the Viking Spacecraft.</title>
        <authorList>
            <person name="Seuylemezian A."/>
            <person name="Cooper K."/>
            <person name="Vaishampayan P."/>
        </authorList>
    </citation>
    <scope>NUCLEOTIDE SEQUENCE [LARGE SCALE GENOMIC DNA]</scope>
    <source>
        <strain evidence="4 6">ATCC 29669</strain>
    </source>
</reference>
<evidence type="ECO:0000313" key="4">
    <source>
        <dbReference type="EMBL" id="PLR97769.1"/>
    </source>
</evidence>
<dbReference type="InterPro" id="IPR005182">
    <property type="entry name" value="YdbS-like_PH"/>
</dbReference>
<gene>
    <name evidence="3" type="ORF">CU635_01455</name>
    <name evidence="4" type="ORF">CVD25_09805</name>
</gene>
<keyword evidence="6" id="KW-1185">Reference proteome</keyword>
<feature type="domain" description="YdbS-like PH" evidence="2">
    <location>
        <begin position="63"/>
        <end position="144"/>
    </location>
</feature>
<dbReference type="Proteomes" id="UP000234951">
    <property type="component" value="Unassembled WGS sequence"/>
</dbReference>
<feature type="transmembrane region" description="Helical" evidence="1">
    <location>
        <begin position="219"/>
        <end position="244"/>
    </location>
</feature>
<feature type="transmembrane region" description="Helical" evidence="1">
    <location>
        <begin position="42"/>
        <end position="66"/>
    </location>
</feature>
<dbReference type="PANTHER" id="PTHR34473">
    <property type="entry name" value="UPF0699 TRANSMEMBRANE PROTEIN YDBS"/>
    <property type="match status" value="1"/>
</dbReference>
<dbReference type="PIRSF" id="PIRSF026631">
    <property type="entry name" value="UCP026631"/>
    <property type="match status" value="1"/>
</dbReference>
<dbReference type="PANTHER" id="PTHR34473:SF2">
    <property type="entry name" value="UPF0699 TRANSMEMBRANE PROTEIN YDBT"/>
    <property type="match status" value="1"/>
</dbReference>
<dbReference type="EMBL" id="PGVA01000003">
    <property type="protein sequence ID" value="PLR86296.1"/>
    <property type="molecule type" value="Genomic_DNA"/>
</dbReference>
<evidence type="ECO:0000259" key="2">
    <source>
        <dbReference type="Pfam" id="PF03703"/>
    </source>
</evidence>
<evidence type="ECO:0000313" key="5">
    <source>
        <dbReference type="Proteomes" id="UP000234951"/>
    </source>
</evidence>
<evidence type="ECO:0000256" key="1">
    <source>
        <dbReference type="SAM" id="Phobius"/>
    </source>
</evidence>
<accession>A0A2N5GRZ3</accession>
<comment type="caution">
    <text evidence="3">The sequence shown here is derived from an EMBL/GenBank/DDBJ whole genome shotgun (WGS) entry which is preliminary data.</text>
</comment>
<evidence type="ECO:0000313" key="6">
    <source>
        <dbReference type="Proteomes" id="UP000235114"/>
    </source>
</evidence>
<feature type="transmembrane region" description="Helical" evidence="1">
    <location>
        <begin position="20"/>
        <end position="36"/>
    </location>
</feature>
<name>A0A2N5GRZ3_9BACI</name>
<dbReference type="EMBL" id="PGVD01000027">
    <property type="protein sequence ID" value="PLR97769.1"/>
    <property type="molecule type" value="Genomic_DNA"/>
</dbReference>
<reference evidence="3 5" key="1">
    <citation type="submission" date="2017-11" db="EMBL/GenBank/DDBJ databases">
        <title>Comparitive Functional Genomics of Dry Heat Resistant strains isolated from the Viking Spacecraft.</title>
        <authorList>
            <person name="Seuylemezian A."/>
            <person name="Cooper K."/>
            <person name="Vaishampayan P."/>
        </authorList>
    </citation>
    <scope>NUCLEOTIDE SEQUENCE [LARGE SCALE GENOMIC DNA]</scope>
    <source>
        <strain evidence="3 5">M4.6</strain>
    </source>
</reference>
<sequence>MSEAKRLHPISTLYNFARHVKELFFPFIIFVFWGGNGTGADWVFWLISIGTVLFILVGGVLSWLRFTYRVEVGELRIEYGIVIRKKRYIPFERIQSLDYSEGIFHRPFGLVKVKVETAGGLGLNEAEAVLTAITKAEADAIQQILTSAKNNHRIPVEILNETEEELIYKISAPELLLLASTSGGVGVVISAVIAFFFQFDELIPYRRLFTGFERLIGSGIVFVSTLVFIGFFIAWVIALIGTMLKYADFTVKRINNDLVISRGLLEKRQTTIPLKRIQAMRISENLIRQPFGYAAVSLESAGGSFEKGDQSQVLLLPMIRKNKIGDLLQNVLNDYQLETCFVPAPLRAKVRYVTRGLLIAFPFAVVPAVFFRPWGYLSLLLFIAAVIWSLLMYKDAGWNLDNQQLALRYRGIVKNTVYMRKIKIQSLSNQESYFQKNKDLATVEAFVMSGIGAGGGKVIDIERNDAIQIYKWYSGTD</sequence>
<dbReference type="AlphaFoldDB" id="A0A2N5GRZ3"/>
<feature type="transmembrane region" description="Helical" evidence="1">
    <location>
        <begin position="376"/>
        <end position="393"/>
    </location>
</feature>
<keyword evidence="1" id="KW-0812">Transmembrane</keyword>